<evidence type="ECO:0000256" key="1">
    <source>
        <dbReference type="SAM" id="MobiDB-lite"/>
    </source>
</evidence>
<dbReference type="EMBL" id="KQ434870">
    <property type="protein sequence ID" value="KZC09541.1"/>
    <property type="molecule type" value="Genomic_DNA"/>
</dbReference>
<reference evidence="2 3" key="1">
    <citation type="submission" date="2015-07" db="EMBL/GenBank/DDBJ databases">
        <title>The genome of Dufourea novaeangliae.</title>
        <authorList>
            <person name="Pan H."/>
            <person name="Kapheim K."/>
        </authorList>
    </citation>
    <scope>NUCLEOTIDE SEQUENCE [LARGE SCALE GENOMIC DNA]</scope>
    <source>
        <strain evidence="2">0120121106</strain>
        <tissue evidence="2">Whole body</tissue>
    </source>
</reference>
<feature type="region of interest" description="Disordered" evidence="1">
    <location>
        <begin position="44"/>
        <end position="81"/>
    </location>
</feature>
<sequence>MSRGRGRSDRVDREREPRVDEHSRASWNEPAPCILFDRVIGVLQRGSGNNGRRSDLAGALATRERDGWKGNDVGGKRPEHT</sequence>
<gene>
    <name evidence="2" type="ORF">WN55_00213</name>
</gene>
<feature type="compositionally biased region" description="Basic and acidic residues" evidence="1">
    <location>
        <begin position="1"/>
        <end position="24"/>
    </location>
</feature>
<evidence type="ECO:0000313" key="3">
    <source>
        <dbReference type="Proteomes" id="UP000076502"/>
    </source>
</evidence>
<proteinExistence type="predicted"/>
<dbReference type="Proteomes" id="UP000076502">
    <property type="component" value="Unassembled WGS sequence"/>
</dbReference>
<keyword evidence="3" id="KW-1185">Reference proteome</keyword>
<accession>A0A154PCI3</accession>
<evidence type="ECO:0000313" key="2">
    <source>
        <dbReference type="EMBL" id="KZC09541.1"/>
    </source>
</evidence>
<dbReference type="AlphaFoldDB" id="A0A154PCI3"/>
<name>A0A154PCI3_DUFNO</name>
<feature type="region of interest" description="Disordered" evidence="1">
    <location>
        <begin position="1"/>
        <end position="27"/>
    </location>
</feature>
<protein>
    <submittedName>
        <fullName evidence="2">Uncharacterized protein</fullName>
    </submittedName>
</protein>
<feature type="compositionally biased region" description="Basic and acidic residues" evidence="1">
    <location>
        <begin position="62"/>
        <end position="81"/>
    </location>
</feature>
<organism evidence="2 3">
    <name type="scientific">Dufourea novaeangliae</name>
    <name type="common">Sweat bee</name>
    <dbReference type="NCBI Taxonomy" id="178035"/>
    <lineage>
        <taxon>Eukaryota</taxon>
        <taxon>Metazoa</taxon>
        <taxon>Ecdysozoa</taxon>
        <taxon>Arthropoda</taxon>
        <taxon>Hexapoda</taxon>
        <taxon>Insecta</taxon>
        <taxon>Pterygota</taxon>
        <taxon>Neoptera</taxon>
        <taxon>Endopterygota</taxon>
        <taxon>Hymenoptera</taxon>
        <taxon>Apocrita</taxon>
        <taxon>Aculeata</taxon>
        <taxon>Apoidea</taxon>
        <taxon>Anthophila</taxon>
        <taxon>Halictidae</taxon>
        <taxon>Rophitinae</taxon>
        <taxon>Dufourea</taxon>
    </lineage>
</organism>